<dbReference type="InterPro" id="IPR036390">
    <property type="entry name" value="WH_DNA-bd_sf"/>
</dbReference>
<comment type="function">
    <text evidence="5">Negative regulator of class I heat shock genes (grpE-dnaK-dnaJ and groELS operons). Prevents heat-shock induction of these operons.</text>
</comment>
<dbReference type="Gene3D" id="1.10.10.10">
    <property type="entry name" value="Winged helix-like DNA-binding domain superfamily/Winged helix DNA-binding domain"/>
    <property type="match status" value="1"/>
</dbReference>
<evidence type="ECO:0000256" key="5">
    <source>
        <dbReference type="HAMAP-Rule" id="MF_00081"/>
    </source>
</evidence>
<sequence length="339" mass="37678">MINPRAQQLLRVLVERYIEDGQPVGSRTLSQASGMDLSPASIRNVMSELENLGFVASPHTSAGRIPTPRGYRYFVDTLLTKRPDINEELRQQVESQFNHDTPQRLASTASHLLSELTQFAGVVVTPKRTNLAIRHIEFLQMGPSKVLLILVATDGTVQNRFLQMERDYSAEELLEAANFLNKHYVGCSFLVMRERLHAELKQLQSDVTALMNAALEVGESVISEQQENLVLSGEHNLISSVDLSRNVDRLKQLFLVFEQKTALMQLLDNSQRAEGVQLFIGSESGMIPLEECSVVTSSYRVDGDIVGTLGVIGPTRMAYDRVIPIVDVTAKLLSNALSQ</sequence>
<dbReference type="PANTHER" id="PTHR34824:SF1">
    <property type="entry name" value="HEAT-INDUCIBLE TRANSCRIPTION REPRESSOR HRCA"/>
    <property type="match status" value="1"/>
</dbReference>
<dbReference type="Pfam" id="PF03444">
    <property type="entry name" value="WHD_HrcA"/>
    <property type="match status" value="1"/>
</dbReference>
<keyword evidence="4 5" id="KW-0804">Transcription</keyword>
<reference evidence="8" key="1">
    <citation type="submission" date="2021-10" db="EMBL/GenBank/DDBJ databases">
        <title>The complete genome sequence of Leeia sp. TBRC 13508.</title>
        <authorList>
            <person name="Charoenyingcharoen P."/>
            <person name="Yukphan P."/>
        </authorList>
    </citation>
    <scope>NUCLEOTIDE SEQUENCE</scope>
    <source>
        <strain evidence="8">TBRC 13508</strain>
    </source>
</reference>
<dbReference type="NCBIfam" id="TIGR00331">
    <property type="entry name" value="hrcA"/>
    <property type="match status" value="1"/>
</dbReference>
<evidence type="ECO:0000256" key="2">
    <source>
        <dbReference type="ARBA" id="ARBA00023015"/>
    </source>
</evidence>
<dbReference type="InterPro" id="IPR002571">
    <property type="entry name" value="HrcA"/>
</dbReference>
<dbReference type="PIRSF" id="PIRSF005485">
    <property type="entry name" value="HrcA"/>
    <property type="match status" value="1"/>
</dbReference>
<dbReference type="InterPro" id="IPR021153">
    <property type="entry name" value="HrcA_C"/>
</dbReference>
<comment type="caution">
    <text evidence="8">The sequence shown here is derived from an EMBL/GenBank/DDBJ whole genome shotgun (WGS) entry which is preliminary data.</text>
</comment>
<evidence type="ECO:0000313" key="9">
    <source>
        <dbReference type="Proteomes" id="UP001165395"/>
    </source>
</evidence>
<dbReference type="EMBL" id="JAJBZT010000007">
    <property type="protein sequence ID" value="MCB6184515.1"/>
    <property type="molecule type" value="Genomic_DNA"/>
</dbReference>
<feature type="domain" description="Heat-inducible transcription repressor HrcA C-terminal" evidence="6">
    <location>
        <begin position="105"/>
        <end position="323"/>
    </location>
</feature>
<evidence type="ECO:0000256" key="1">
    <source>
        <dbReference type="ARBA" id="ARBA00022491"/>
    </source>
</evidence>
<dbReference type="HAMAP" id="MF_00081">
    <property type="entry name" value="HrcA"/>
    <property type="match status" value="1"/>
</dbReference>
<evidence type="ECO:0000256" key="4">
    <source>
        <dbReference type="ARBA" id="ARBA00023163"/>
    </source>
</evidence>
<dbReference type="InterPro" id="IPR036388">
    <property type="entry name" value="WH-like_DNA-bd_sf"/>
</dbReference>
<dbReference type="RefSeq" id="WP_227181325.1">
    <property type="nucleotide sequence ID" value="NZ_JAJBZT010000007.1"/>
</dbReference>
<dbReference type="PANTHER" id="PTHR34824">
    <property type="entry name" value="HEAT-INDUCIBLE TRANSCRIPTION REPRESSOR HRCA"/>
    <property type="match status" value="1"/>
</dbReference>
<keyword evidence="2 5" id="KW-0805">Transcription regulation</keyword>
<feature type="domain" description="Winged helix-turn-helix transcription repressor HrcA DNA-binding" evidence="7">
    <location>
        <begin position="6"/>
        <end position="72"/>
    </location>
</feature>
<protein>
    <recommendedName>
        <fullName evidence="5">Heat-inducible transcription repressor HrcA</fullName>
    </recommendedName>
</protein>
<accession>A0ABS8D8J4</accession>
<dbReference type="InterPro" id="IPR005104">
    <property type="entry name" value="WHTH_HrcA_DNA-bd"/>
</dbReference>
<evidence type="ECO:0000256" key="3">
    <source>
        <dbReference type="ARBA" id="ARBA00023016"/>
    </source>
</evidence>
<organism evidence="8 9">
    <name type="scientific">Leeia speluncae</name>
    <dbReference type="NCBI Taxonomy" id="2884804"/>
    <lineage>
        <taxon>Bacteria</taxon>
        <taxon>Pseudomonadati</taxon>
        <taxon>Pseudomonadota</taxon>
        <taxon>Betaproteobacteria</taxon>
        <taxon>Neisseriales</taxon>
        <taxon>Leeiaceae</taxon>
        <taxon>Leeia</taxon>
    </lineage>
</organism>
<comment type="similarity">
    <text evidence="5">Belongs to the HrcA family.</text>
</comment>
<keyword evidence="9" id="KW-1185">Reference proteome</keyword>
<dbReference type="InterPro" id="IPR023120">
    <property type="entry name" value="WHTH_transcript_rep_HrcA_IDD"/>
</dbReference>
<gene>
    <name evidence="5 8" type="primary">hrcA</name>
    <name evidence="8" type="ORF">LIN78_13280</name>
</gene>
<dbReference type="Proteomes" id="UP001165395">
    <property type="component" value="Unassembled WGS sequence"/>
</dbReference>
<proteinExistence type="inferred from homology"/>
<evidence type="ECO:0000259" key="7">
    <source>
        <dbReference type="Pfam" id="PF03444"/>
    </source>
</evidence>
<keyword evidence="3 5" id="KW-0346">Stress response</keyword>
<dbReference type="Pfam" id="PF01628">
    <property type="entry name" value="HrcA"/>
    <property type="match status" value="1"/>
</dbReference>
<dbReference type="SUPFAM" id="SSF55781">
    <property type="entry name" value="GAF domain-like"/>
    <property type="match status" value="1"/>
</dbReference>
<evidence type="ECO:0000259" key="6">
    <source>
        <dbReference type="Pfam" id="PF01628"/>
    </source>
</evidence>
<dbReference type="Gene3D" id="3.30.450.40">
    <property type="match status" value="1"/>
</dbReference>
<name>A0ABS8D8J4_9NEIS</name>
<dbReference type="InterPro" id="IPR029016">
    <property type="entry name" value="GAF-like_dom_sf"/>
</dbReference>
<evidence type="ECO:0000313" key="8">
    <source>
        <dbReference type="EMBL" id="MCB6184515.1"/>
    </source>
</evidence>
<dbReference type="Gene3D" id="3.30.390.60">
    <property type="entry name" value="Heat-inducible transcription repressor hrca homolog, domain 3"/>
    <property type="match status" value="1"/>
</dbReference>
<dbReference type="SUPFAM" id="SSF46785">
    <property type="entry name" value="Winged helix' DNA-binding domain"/>
    <property type="match status" value="1"/>
</dbReference>
<keyword evidence="1 5" id="KW-0678">Repressor</keyword>